<dbReference type="InterPro" id="IPR002110">
    <property type="entry name" value="Ankyrin_rpt"/>
</dbReference>
<dbReference type="PROSITE" id="PS50088">
    <property type="entry name" value="ANK_REPEAT"/>
    <property type="match status" value="1"/>
</dbReference>
<sequence>MIEAALGKDDVVALGEALQSGLWDCLHARSGPQKRDLLSQAAAAGASACVAALLAAGACPNAPSPYDGNTALHCACSHANSSTARVIAVLVKGGANKELKNHAGFTPSDVLAVAAEASQAAAMVPSQECDLLRPSYSTDHFRMFSFKIDCCPRLAESHDWTLCPFQHPGEKARRRDPRRHAYQGVPCPDFRKGTCKRGDACHYAHGVFECWLHPSRYRTQLCKEGSSCRRSVCFFAHSVAQLREPTMQLKTEDAEPASPRGPLLSAEESEDTYRSRSPSPNFGDDGAAMMSWSSGLLAHGSLLPAEPRHQHMLSSLSCESSLSSTPVLGSASSGSFTSETSILQRNMSSLSLPSDDMAQSVLHQVPAGSWPPVAHDHLGALLAAGKAPLAGSLHGMVLPDAATLHAAVQAATLQHRLAMLQAHAVDAASLLPTPAGAPGLASVHQLYGGTLQPGLSSFGLSL</sequence>
<dbReference type="AlphaFoldDB" id="A0A9D4U0W7"/>
<dbReference type="PROSITE" id="PS50103">
    <property type="entry name" value="ZF_C3H1"/>
    <property type="match status" value="1"/>
</dbReference>
<dbReference type="PROSITE" id="PS50297">
    <property type="entry name" value="ANK_REP_REGION"/>
    <property type="match status" value="1"/>
</dbReference>
<dbReference type="Pfam" id="PF00642">
    <property type="entry name" value="zf-CCCH"/>
    <property type="match status" value="1"/>
</dbReference>
<dbReference type="SUPFAM" id="SSF90229">
    <property type="entry name" value="CCCH zinc finger"/>
    <property type="match status" value="1"/>
</dbReference>
<accession>A0A9D4U0W7</accession>
<evidence type="ECO:0000256" key="5">
    <source>
        <dbReference type="PROSITE-ProRule" id="PRU00023"/>
    </source>
</evidence>
<dbReference type="GO" id="GO:0003677">
    <property type="term" value="F:DNA binding"/>
    <property type="evidence" value="ECO:0007669"/>
    <property type="project" value="UniProtKB-KW"/>
</dbReference>
<dbReference type="SMART" id="SM00248">
    <property type="entry name" value="ANK"/>
    <property type="match status" value="2"/>
</dbReference>
<reference evidence="9" key="2">
    <citation type="submission" date="2020-11" db="EMBL/GenBank/DDBJ databases">
        <authorList>
            <person name="Cecchin M."/>
            <person name="Marcolungo L."/>
            <person name="Rossato M."/>
            <person name="Girolomoni L."/>
            <person name="Cosentino E."/>
            <person name="Cuine S."/>
            <person name="Li-Beisson Y."/>
            <person name="Delledonne M."/>
            <person name="Ballottari M."/>
        </authorList>
    </citation>
    <scope>NUCLEOTIDE SEQUENCE</scope>
    <source>
        <strain evidence="9">211/11P</strain>
        <tissue evidence="9">Whole cell</tissue>
    </source>
</reference>
<dbReference type="InterPro" id="IPR057444">
    <property type="entry name" value="Znf-CCCH_AtC3H23-like"/>
</dbReference>
<dbReference type="InterPro" id="IPR000571">
    <property type="entry name" value="Znf_CCCH"/>
</dbReference>
<dbReference type="Pfam" id="PF25512">
    <property type="entry name" value="zf-CCCH_AtC3H23"/>
    <property type="match status" value="1"/>
</dbReference>
<dbReference type="GO" id="GO:0010468">
    <property type="term" value="P:regulation of gene expression"/>
    <property type="evidence" value="ECO:0007669"/>
    <property type="project" value="UniProtKB-ARBA"/>
</dbReference>
<dbReference type="PANTHER" id="PTHR14493:SF50">
    <property type="entry name" value="RING FINGER PROTEIN UNKEMPT"/>
    <property type="match status" value="1"/>
</dbReference>
<dbReference type="Gene3D" id="3.30.1370.210">
    <property type="match status" value="1"/>
</dbReference>
<evidence type="ECO:0000256" key="1">
    <source>
        <dbReference type="ARBA" id="ARBA00022723"/>
    </source>
</evidence>
<dbReference type="InterPro" id="IPR045234">
    <property type="entry name" value="Unkempt-like"/>
</dbReference>
<gene>
    <name evidence="9" type="ORF">D9Q98_001475</name>
</gene>
<dbReference type="EMBL" id="SIDB01000001">
    <property type="protein sequence ID" value="KAI3439065.1"/>
    <property type="molecule type" value="Genomic_DNA"/>
</dbReference>
<evidence type="ECO:0000256" key="7">
    <source>
        <dbReference type="SAM" id="MobiDB-lite"/>
    </source>
</evidence>
<keyword evidence="2 6" id="KW-0863">Zinc-finger</keyword>
<reference evidence="9" key="1">
    <citation type="journal article" date="2019" name="Plant J.">
        <title>Chlorella vulgaris genome assembly and annotation reveals the molecular basis for metabolic acclimation to high light conditions.</title>
        <authorList>
            <person name="Cecchin M."/>
            <person name="Marcolungo L."/>
            <person name="Rossato M."/>
            <person name="Girolomoni L."/>
            <person name="Cosentino E."/>
            <person name="Cuine S."/>
            <person name="Li-Beisson Y."/>
            <person name="Delledonne M."/>
            <person name="Ballottari M."/>
        </authorList>
    </citation>
    <scope>NUCLEOTIDE SEQUENCE</scope>
    <source>
        <strain evidence="9">211/11P</strain>
    </source>
</reference>
<keyword evidence="10" id="KW-1185">Reference proteome</keyword>
<evidence type="ECO:0000313" key="10">
    <source>
        <dbReference type="Proteomes" id="UP001055712"/>
    </source>
</evidence>
<dbReference type="GO" id="GO:0008270">
    <property type="term" value="F:zinc ion binding"/>
    <property type="evidence" value="ECO:0007669"/>
    <property type="project" value="UniProtKB-KW"/>
</dbReference>
<dbReference type="InterPro" id="IPR036855">
    <property type="entry name" value="Znf_CCCH_sf"/>
</dbReference>
<comment type="caution">
    <text evidence="9">The sequence shown here is derived from an EMBL/GenBank/DDBJ whole genome shotgun (WGS) entry which is preliminary data.</text>
</comment>
<evidence type="ECO:0000256" key="3">
    <source>
        <dbReference type="ARBA" id="ARBA00022833"/>
    </source>
</evidence>
<evidence type="ECO:0000259" key="8">
    <source>
        <dbReference type="PROSITE" id="PS50103"/>
    </source>
</evidence>
<dbReference type="Proteomes" id="UP001055712">
    <property type="component" value="Unassembled WGS sequence"/>
</dbReference>
<name>A0A9D4U0W7_CHLVU</name>
<dbReference type="PANTHER" id="PTHR14493">
    <property type="entry name" value="UNKEMPT FAMILY MEMBER"/>
    <property type="match status" value="1"/>
</dbReference>
<evidence type="ECO:0000256" key="4">
    <source>
        <dbReference type="ARBA" id="ARBA00023125"/>
    </source>
</evidence>
<feature type="region of interest" description="Disordered" evidence="7">
    <location>
        <begin position="246"/>
        <end position="285"/>
    </location>
</feature>
<organism evidence="9 10">
    <name type="scientific">Chlorella vulgaris</name>
    <name type="common">Green alga</name>
    <dbReference type="NCBI Taxonomy" id="3077"/>
    <lineage>
        <taxon>Eukaryota</taxon>
        <taxon>Viridiplantae</taxon>
        <taxon>Chlorophyta</taxon>
        <taxon>core chlorophytes</taxon>
        <taxon>Trebouxiophyceae</taxon>
        <taxon>Chlorellales</taxon>
        <taxon>Chlorellaceae</taxon>
        <taxon>Chlorella clade</taxon>
        <taxon>Chlorella</taxon>
    </lineage>
</organism>
<evidence type="ECO:0000313" key="9">
    <source>
        <dbReference type="EMBL" id="KAI3439065.1"/>
    </source>
</evidence>
<dbReference type="OrthoDB" id="410307at2759"/>
<evidence type="ECO:0000256" key="2">
    <source>
        <dbReference type="ARBA" id="ARBA00022771"/>
    </source>
</evidence>
<keyword evidence="4" id="KW-0238">DNA-binding</keyword>
<feature type="repeat" description="ANK" evidence="5">
    <location>
        <begin position="67"/>
        <end position="102"/>
    </location>
</feature>
<proteinExistence type="predicted"/>
<feature type="zinc finger region" description="C3H1-type" evidence="6">
    <location>
        <begin position="181"/>
        <end position="208"/>
    </location>
</feature>
<protein>
    <recommendedName>
        <fullName evidence="8">C3H1-type domain-containing protein</fullName>
    </recommendedName>
</protein>
<feature type="domain" description="C3H1-type" evidence="8">
    <location>
        <begin position="181"/>
        <end position="208"/>
    </location>
</feature>
<keyword evidence="5" id="KW-0040">ANK repeat</keyword>
<dbReference type="SMART" id="SM00356">
    <property type="entry name" value="ZnF_C3H1"/>
    <property type="match status" value="2"/>
</dbReference>
<keyword evidence="1 6" id="KW-0479">Metal-binding</keyword>
<dbReference type="Gene3D" id="1.25.40.20">
    <property type="entry name" value="Ankyrin repeat-containing domain"/>
    <property type="match status" value="1"/>
</dbReference>
<dbReference type="Pfam" id="PF13637">
    <property type="entry name" value="Ank_4"/>
    <property type="match status" value="1"/>
</dbReference>
<evidence type="ECO:0000256" key="6">
    <source>
        <dbReference type="PROSITE-ProRule" id="PRU00723"/>
    </source>
</evidence>
<dbReference type="InterPro" id="IPR036770">
    <property type="entry name" value="Ankyrin_rpt-contain_sf"/>
</dbReference>
<keyword evidence="3 6" id="KW-0862">Zinc</keyword>
<dbReference type="SUPFAM" id="SSF48403">
    <property type="entry name" value="Ankyrin repeat"/>
    <property type="match status" value="1"/>
</dbReference>